<evidence type="ECO:0000313" key="7">
    <source>
        <dbReference type="Proteomes" id="UP001500459"/>
    </source>
</evidence>
<gene>
    <name evidence="6" type="ORF">GCM10022393_25620</name>
</gene>
<proteinExistence type="inferred from homology"/>
<keyword evidence="7" id="KW-1185">Reference proteome</keyword>
<dbReference type="PANTHER" id="PTHR43806">
    <property type="entry name" value="PEPTIDASE S8"/>
    <property type="match status" value="1"/>
</dbReference>
<dbReference type="EMBL" id="BAABCW010000010">
    <property type="protein sequence ID" value="GAA3510861.1"/>
    <property type="molecule type" value="Genomic_DNA"/>
</dbReference>
<dbReference type="InterPro" id="IPR000209">
    <property type="entry name" value="Peptidase_S8/S53_dom"/>
</dbReference>
<dbReference type="RefSeq" id="WP_344927980.1">
    <property type="nucleotide sequence ID" value="NZ_BAABCW010000010.1"/>
</dbReference>
<feature type="domain" description="Peptidase S8/S53" evidence="5">
    <location>
        <begin position="262"/>
        <end position="579"/>
    </location>
</feature>
<evidence type="ECO:0000256" key="3">
    <source>
        <dbReference type="ARBA" id="ARBA00022801"/>
    </source>
</evidence>
<evidence type="ECO:0000256" key="1">
    <source>
        <dbReference type="ARBA" id="ARBA00011073"/>
    </source>
</evidence>
<accession>A0ABP6UNF1</accession>
<dbReference type="Gene3D" id="3.40.50.200">
    <property type="entry name" value="Peptidase S8/S53 domain"/>
    <property type="match status" value="1"/>
</dbReference>
<keyword evidence="3" id="KW-0378">Hydrolase</keyword>
<organism evidence="6 7">
    <name type="scientific">Aquimarina addita</name>
    <dbReference type="NCBI Taxonomy" id="870485"/>
    <lineage>
        <taxon>Bacteria</taxon>
        <taxon>Pseudomonadati</taxon>
        <taxon>Bacteroidota</taxon>
        <taxon>Flavobacteriia</taxon>
        <taxon>Flavobacteriales</taxon>
        <taxon>Flavobacteriaceae</taxon>
        <taxon>Aquimarina</taxon>
    </lineage>
</organism>
<dbReference type="PRINTS" id="PR00723">
    <property type="entry name" value="SUBTILISIN"/>
</dbReference>
<keyword evidence="4" id="KW-0720">Serine protease</keyword>
<dbReference type="InterPro" id="IPR034074">
    <property type="entry name" value="Y4bN_pept_dom"/>
</dbReference>
<evidence type="ECO:0000256" key="2">
    <source>
        <dbReference type="ARBA" id="ARBA00022670"/>
    </source>
</evidence>
<reference evidence="7" key="1">
    <citation type="journal article" date="2019" name="Int. J. Syst. Evol. Microbiol.">
        <title>The Global Catalogue of Microorganisms (GCM) 10K type strain sequencing project: providing services to taxonomists for standard genome sequencing and annotation.</title>
        <authorList>
            <consortium name="The Broad Institute Genomics Platform"/>
            <consortium name="The Broad Institute Genome Sequencing Center for Infectious Disease"/>
            <person name="Wu L."/>
            <person name="Ma J."/>
        </authorList>
    </citation>
    <scope>NUCLEOTIDE SEQUENCE [LARGE SCALE GENOMIC DNA]</scope>
    <source>
        <strain evidence="7">JCM 17106</strain>
    </source>
</reference>
<dbReference type="SUPFAM" id="SSF52743">
    <property type="entry name" value="Subtilisin-like"/>
    <property type="match status" value="1"/>
</dbReference>
<evidence type="ECO:0000313" key="6">
    <source>
        <dbReference type="EMBL" id="GAA3510861.1"/>
    </source>
</evidence>
<evidence type="ECO:0000259" key="5">
    <source>
        <dbReference type="Pfam" id="PF00082"/>
    </source>
</evidence>
<name>A0ABP6UNF1_9FLAO</name>
<sequence>MNNKHVYLNNKKNQQIGFNRKRGFTPKVTEEEPEELTIKEFQVVNLRNYYIDFTQTYESRYANRTIEFPTYIDLIEIRFFPIFNKNLKNKFFQKYGLLPVSYSDFNRTVVFEVVDNNLFDAFKADIEFIISLDEDVPYSGEDYNIVATIYKFSFIDKRAKTDKEEGIILSIIQSASIEIANLQKERLKQFLKDADLSFSTNNNEDLFYLNHASNEIVINIEQNFDIIQSITSSRALNVRPGMLGTLRMEYGFEVRIPENLSTVGIIDTGVNKIDPFNNLIVDDGINITGETDADHSGHGTLVAGLAIFGQELPSSVQDSYLAKCKVLPIKVLHNNNGGINFPMLLQAIRTANKDHGIRIFNMSLVFYPKKYNEAFSEFAYELDHLSHELGILIFISVGNFDSISLRELLTTDFHNDHSYPEFYYNLNSTSPVHNCENTNISTPSESLNNLSIGALAGNIEDDENSDITPANIYPAYYTRKFHFDYEQKVNSTDFNQNQKNKHLNKPDLVFDGGDLLNEQSGIEVIASPVDNYFRRAAGTSLSTPLITSIAAEIEGMYPNLDVQSIKALLINNANYYKPKELPHFKNKGELLRKLIGFGIPNRNQALFSDNKSITMVVEDQIKLLEVVSFPIFLPEYLKIAENKLIFEISIAYSSYPDKGNHLSYLPLHMSFNLMKNLPIKEIATKKASETVAKNGFSWSEDHFGKENILFSNAQSKEYRLQPKDIVSLNGQMAIAVRCLSKDNIDENLKQYLENNKHSFSLVIRITEELKNNTENNLYNEMLEINNLTVISEVEIGADLDLDAEN</sequence>
<dbReference type="PANTHER" id="PTHR43806:SF11">
    <property type="entry name" value="CEREVISIN-RELATED"/>
    <property type="match status" value="1"/>
</dbReference>
<protein>
    <recommendedName>
        <fullName evidence="5">Peptidase S8/S53 domain-containing protein</fullName>
    </recommendedName>
</protein>
<dbReference type="Proteomes" id="UP001500459">
    <property type="component" value="Unassembled WGS sequence"/>
</dbReference>
<comment type="caution">
    <text evidence="6">The sequence shown here is derived from an EMBL/GenBank/DDBJ whole genome shotgun (WGS) entry which is preliminary data.</text>
</comment>
<dbReference type="InterPro" id="IPR050131">
    <property type="entry name" value="Peptidase_S8_subtilisin-like"/>
</dbReference>
<keyword evidence="2" id="KW-0645">Protease</keyword>
<dbReference type="InterPro" id="IPR036852">
    <property type="entry name" value="Peptidase_S8/S53_dom_sf"/>
</dbReference>
<dbReference type="CDD" id="cd04847">
    <property type="entry name" value="Peptidases_S8_Subtilisin_like_2"/>
    <property type="match status" value="1"/>
</dbReference>
<comment type="similarity">
    <text evidence="1">Belongs to the peptidase S8 family.</text>
</comment>
<dbReference type="Pfam" id="PF00082">
    <property type="entry name" value="Peptidase_S8"/>
    <property type="match status" value="1"/>
</dbReference>
<dbReference type="InterPro" id="IPR015500">
    <property type="entry name" value="Peptidase_S8_subtilisin-rel"/>
</dbReference>
<evidence type="ECO:0000256" key="4">
    <source>
        <dbReference type="ARBA" id="ARBA00022825"/>
    </source>
</evidence>